<protein>
    <submittedName>
        <fullName evidence="2">Uncharacterized protein</fullName>
    </submittedName>
</protein>
<gene>
    <name evidence="2" type="ORF">DYB32_000901</name>
</gene>
<comment type="caution">
    <text evidence="2">The sequence shown here is derived from an EMBL/GenBank/DDBJ whole genome shotgun (WGS) entry which is preliminary data.</text>
</comment>
<dbReference type="EMBL" id="QUSY01000027">
    <property type="protein sequence ID" value="RHY34499.1"/>
    <property type="molecule type" value="Genomic_DNA"/>
</dbReference>
<dbReference type="InterPro" id="IPR026749">
    <property type="entry name" value="Tmem135"/>
</dbReference>
<sequence length="560" mass="62362">MTESRKSASPRASTIPEDQVDDIDLPFPDEGPGTQMVASVSSASILSITSEMSVAEKDKLPLASHLAKAAKTGASNFLLAYNIRAGIALLSRIVQLIQKRKFRDLVDLNSLLSEKHLNFRVEAVSMGLFIGCFTGGYEALQAILLLPPWPLHHHPDLILLRRRSLALYTFVRALQSVYNIAKARNICSEQVMYCFILRPEILPKEYFSFIHRAGPVAVRVLQFTQRILRGATVEPSDVIRFLDDKASPVVYTITHNHPEGMLGGFRSTAFLGTFVALYQATVCVQKALFRTDSKATYFVAGLVASTSILLEAKSRRSEYFNENRTDFSAQPTLEFFETSKSPMVVTTVAQDAPVSLSGLFAASSDSEVDEFENEFEIQNISIGDDMYRIRVFSFHEANANKVWPGMFNLANFMDSHARYSSGRIMELGAATGALAIHLRSAPRNYDVTTRYGRSNVHSTRSSRHCSDICDDGAVAANIAFNSALNALVETLLEIFESNEAEEFLMSWRRRIADSAIFFELMKAAGFRVHHHGSCVYSFFKPDVLSPYLQSLLVLPPDVFK</sequence>
<keyword evidence="3" id="KW-1185">Reference proteome</keyword>
<accession>A0A3R6VT91</accession>
<name>A0A3R6VT91_9STRA</name>
<proteinExistence type="predicted"/>
<feature type="region of interest" description="Disordered" evidence="1">
    <location>
        <begin position="1"/>
        <end position="27"/>
    </location>
</feature>
<dbReference type="VEuPathDB" id="FungiDB:H310_07540"/>
<evidence type="ECO:0000256" key="1">
    <source>
        <dbReference type="SAM" id="MobiDB-lite"/>
    </source>
</evidence>
<organism evidence="2 3">
    <name type="scientific">Aphanomyces invadans</name>
    <dbReference type="NCBI Taxonomy" id="157072"/>
    <lineage>
        <taxon>Eukaryota</taxon>
        <taxon>Sar</taxon>
        <taxon>Stramenopiles</taxon>
        <taxon>Oomycota</taxon>
        <taxon>Saprolegniomycetes</taxon>
        <taxon>Saprolegniales</taxon>
        <taxon>Verrucalvaceae</taxon>
        <taxon>Aphanomyces</taxon>
    </lineage>
</organism>
<dbReference type="AlphaFoldDB" id="A0A3R6VT91"/>
<dbReference type="PANTHER" id="PTHR12459">
    <property type="entry name" value="TRANSMEMBRANE PROTEIN 135-RELATED"/>
    <property type="match status" value="1"/>
</dbReference>
<reference evidence="2 3" key="1">
    <citation type="submission" date="2018-08" db="EMBL/GenBank/DDBJ databases">
        <title>Aphanomyces genome sequencing and annotation.</title>
        <authorList>
            <person name="Minardi D."/>
            <person name="Oidtmann B."/>
            <person name="Van Der Giezen M."/>
            <person name="Studholme D.J."/>
        </authorList>
    </citation>
    <scope>NUCLEOTIDE SEQUENCE [LARGE SCALE GENOMIC DNA]</scope>
    <source>
        <strain evidence="2 3">NJM0002</strain>
    </source>
</reference>
<evidence type="ECO:0000313" key="3">
    <source>
        <dbReference type="Proteomes" id="UP000285060"/>
    </source>
</evidence>
<evidence type="ECO:0000313" key="2">
    <source>
        <dbReference type="EMBL" id="RHY34499.1"/>
    </source>
</evidence>
<dbReference type="PANTHER" id="PTHR12459:SF6">
    <property type="entry name" value="GB|AAD46013.1"/>
    <property type="match status" value="1"/>
</dbReference>
<dbReference type="VEuPathDB" id="FungiDB:H310_07541"/>
<dbReference type="Proteomes" id="UP000285060">
    <property type="component" value="Unassembled WGS sequence"/>
</dbReference>